<proteinExistence type="predicted"/>
<sequence>MTDHAPGSHLCDENEPREMKLQQNIENEVRGLIKKATNNATQKDLQGLRDGNSEIKAKLSPLDERILELIRKQGLYKLVAGGPFHGMTPSALDFIYKTIEDKDVSKNTELRKKLEKALSNLQEEIFKEDKKATTSEKLPILPLEIQETIWNCVLLEPKVVRVGILPTERTTGEPEYLCGELCQTDKHTPMLLERNHILKSSPCPLLAVNKYSRRQALEVLGLFWEQKRPCEQADGGYVSFNHIYVNWEIDTVWLDYNLAAAWHDNKMDPSDRLITPMPAYEKVRRLAIPAESIEWPCEKHVSNIGVAIAGFTNLKHLAVLVPQKETAWSDPILVTTLPAKTFFNFLDNFGLESLGIGLEDFINEDRYGIDIEDFNMRELRECVYGAFQHTLEKFNASDREDQIAAGYIRDLSTWEWPDVQYMELSTIKKEKVRTKAKALLDALPAGSCEIDEEDTNGRRRGVNLIRDVIIHSRS</sequence>
<reference evidence="3 4" key="2">
    <citation type="journal article" date="2012" name="Eukaryot. Cell">
        <title>Genome update of Botrytis cinerea strains B05.10 and T4.</title>
        <authorList>
            <person name="Staats M."/>
            <person name="van Kan J.A."/>
        </authorList>
    </citation>
    <scope>NUCLEOTIDE SEQUENCE [LARGE SCALE GENOMIC DNA]</scope>
    <source>
        <strain evidence="3 4">B05.10</strain>
    </source>
</reference>
<reference evidence="3 4" key="1">
    <citation type="journal article" date="2011" name="PLoS Genet.">
        <title>Genomic analysis of the necrotrophic fungal pathogens Sclerotinia sclerotiorum and Botrytis cinerea.</title>
        <authorList>
            <person name="Amselem J."/>
            <person name="Cuomo C.A."/>
            <person name="van Kan J.A."/>
            <person name="Viaud M."/>
            <person name="Benito E.P."/>
            <person name="Couloux A."/>
            <person name="Coutinho P.M."/>
            <person name="de Vries R.P."/>
            <person name="Dyer P.S."/>
            <person name="Fillinger S."/>
            <person name="Fournier E."/>
            <person name="Gout L."/>
            <person name="Hahn M."/>
            <person name="Kohn L."/>
            <person name="Lapalu N."/>
            <person name="Plummer K.M."/>
            <person name="Pradier J.M."/>
            <person name="Quevillon E."/>
            <person name="Sharon A."/>
            <person name="Simon A."/>
            <person name="ten Have A."/>
            <person name="Tudzynski B."/>
            <person name="Tudzynski P."/>
            <person name="Wincker P."/>
            <person name="Andrew M."/>
            <person name="Anthouard V."/>
            <person name="Beever R.E."/>
            <person name="Beffa R."/>
            <person name="Benoit I."/>
            <person name="Bouzid O."/>
            <person name="Brault B."/>
            <person name="Chen Z."/>
            <person name="Choquer M."/>
            <person name="Collemare J."/>
            <person name="Cotton P."/>
            <person name="Danchin E.G."/>
            <person name="Da Silva C."/>
            <person name="Gautier A."/>
            <person name="Giraud C."/>
            <person name="Giraud T."/>
            <person name="Gonzalez C."/>
            <person name="Grossetete S."/>
            <person name="Guldener U."/>
            <person name="Henrissat B."/>
            <person name="Howlett B.J."/>
            <person name="Kodira C."/>
            <person name="Kretschmer M."/>
            <person name="Lappartient A."/>
            <person name="Leroch M."/>
            <person name="Levis C."/>
            <person name="Mauceli E."/>
            <person name="Neuveglise C."/>
            <person name="Oeser B."/>
            <person name="Pearson M."/>
            <person name="Poulain J."/>
            <person name="Poussereau N."/>
            <person name="Quesneville H."/>
            <person name="Rascle C."/>
            <person name="Schumacher J."/>
            <person name="Segurens B."/>
            <person name="Sexton A."/>
            <person name="Silva E."/>
            <person name="Sirven C."/>
            <person name="Soanes D.M."/>
            <person name="Talbot N.J."/>
            <person name="Templeton M."/>
            <person name="Yandava C."/>
            <person name="Yarden O."/>
            <person name="Zeng Q."/>
            <person name="Rollins J.A."/>
            <person name="Lebrun M.H."/>
            <person name="Dickman M."/>
        </authorList>
    </citation>
    <scope>NUCLEOTIDE SEQUENCE [LARGE SCALE GENOMIC DNA]</scope>
    <source>
        <strain evidence="3 4">B05.10</strain>
    </source>
</reference>
<evidence type="ECO:0000313" key="4">
    <source>
        <dbReference type="Proteomes" id="UP000001798"/>
    </source>
</evidence>
<dbReference type="EMBL" id="CP009811">
    <property type="protein sequence ID" value="ATZ51597.1"/>
    <property type="molecule type" value="Genomic_DNA"/>
</dbReference>
<dbReference type="PANTHER" id="PTHR35910">
    <property type="entry name" value="2EXR DOMAIN-CONTAINING PROTEIN"/>
    <property type="match status" value="1"/>
</dbReference>
<reference evidence="3 4" key="3">
    <citation type="journal article" date="2017" name="Mol. Plant Pathol.">
        <title>A gapless genome sequence of the fungus Botrytis cinerea.</title>
        <authorList>
            <person name="Van Kan J.A."/>
            <person name="Stassen J.H."/>
            <person name="Mosbach A."/>
            <person name="Van Der Lee T.A."/>
            <person name="Faino L."/>
            <person name="Farmer A.D."/>
            <person name="Papasotiriou D.G."/>
            <person name="Zhou S."/>
            <person name="Seidl M.F."/>
            <person name="Cottam E."/>
            <person name="Edel D."/>
            <person name="Hahn M."/>
            <person name="Schwartz D.C."/>
            <person name="Dietrich R.A."/>
            <person name="Widdison S."/>
            <person name="Scalliet G."/>
        </authorList>
    </citation>
    <scope>NUCLEOTIDE SEQUENCE [LARGE SCALE GENOMIC DNA]</scope>
    <source>
        <strain evidence="3 4">B05.10</strain>
    </source>
</reference>
<dbReference type="InterPro" id="IPR045518">
    <property type="entry name" value="2EXR"/>
</dbReference>
<gene>
    <name evidence="3" type="ORF">BCIN_07g02060</name>
</gene>
<evidence type="ECO:0000259" key="2">
    <source>
        <dbReference type="Pfam" id="PF20150"/>
    </source>
</evidence>
<dbReference type="Proteomes" id="UP000001798">
    <property type="component" value="Chromosome 7"/>
</dbReference>
<evidence type="ECO:0000256" key="1">
    <source>
        <dbReference type="SAM" id="Coils"/>
    </source>
</evidence>
<dbReference type="OrthoDB" id="3487027at2759"/>
<organism evidence="3 4">
    <name type="scientific">Botryotinia fuckeliana (strain B05.10)</name>
    <name type="common">Noble rot fungus</name>
    <name type="synonym">Botrytis cinerea</name>
    <dbReference type="NCBI Taxonomy" id="332648"/>
    <lineage>
        <taxon>Eukaryota</taxon>
        <taxon>Fungi</taxon>
        <taxon>Dikarya</taxon>
        <taxon>Ascomycota</taxon>
        <taxon>Pezizomycotina</taxon>
        <taxon>Leotiomycetes</taxon>
        <taxon>Helotiales</taxon>
        <taxon>Sclerotiniaceae</taxon>
        <taxon>Botrytis</taxon>
    </lineage>
</organism>
<dbReference type="KEGG" id="bfu:BCIN_07g02060"/>
<dbReference type="VEuPathDB" id="FungiDB:Bcin07g02060"/>
<accession>A0A384JMJ5</accession>
<keyword evidence="4" id="KW-1185">Reference proteome</keyword>
<dbReference type="AlphaFoldDB" id="A0A384JMJ5"/>
<name>A0A384JMJ5_BOTFB</name>
<protein>
    <recommendedName>
        <fullName evidence="2">2EXR domain-containing protein</fullName>
    </recommendedName>
</protein>
<dbReference type="RefSeq" id="XP_024549686.1">
    <property type="nucleotide sequence ID" value="XM_024693897.1"/>
</dbReference>
<dbReference type="Pfam" id="PF20150">
    <property type="entry name" value="2EXR"/>
    <property type="match status" value="1"/>
</dbReference>
<dbReference type="GeneID" id="5439379"/>
<dbReference type="PANTHER" id="PTHR35910:SF6">
    <property type="entry name" value="2EXR DOMAIN-CONTAINING PROTEIN"/>
    <property type="match status" value="1"/>
</dbReference>
<evidence type="ECO:0000313" key="3">
    <source>
        <dbReference type="EMBL" id="ATZ51597.1"/>
    </source>
</evidence>
<keyword evidence="1" id="KW-0175">Coiled coil</keyword>
<feature type="domain" description="2EXR" evidence="2">
    <location>
        <begin position="140"/>
        <end position="252"/>
    </location>
</feature>
<feature type="coiled-coil region" evidence="1">
    <location>
        <begin position="104"/>
        <end position="131"/>
    </location>
</feature>